<evidence type="ECO:0000313" key="7">
    <source>
        <dbReference type="Proteomes" id="UP001152759"/>
    </source>
</evidence>
<dbReference type="GO" id="GO:0005634">
    <property type="term" value="C:nucleus"/>
    <property type="evidence" value="ECO:0007669"/>
    <property type="project" value="UniProtKB-SubCell"/>
</dbReference>
<proteinExistence type="inferred from homology"/>
<evidence type="ECO:0000256" key="4">
    <source>
        <dbReference type="ARBA" id="ARBA00023242"/>
    </source>
</evidence>
<dbReference type="KEGG" id="btab:109038022"/>
<reference evidence="6" key="1">
    <citation type="submission" date="2021-12" db="EMBL/GenBank/DDBJ databases">
        <authorList>
            <person name="King R."/>
        </authorList>
    </citation>
    <scope>NUCLEOTIDE SEQUENCE</scope>
</reference>
<keyword evidence="4" id="KW-0539">Nucleus</keyword>
<dbReference type="FunFam" id="2.60.120.260:FF:000070">
    <property type="entry name" value="Nuclear receptor 2C2-associated protein"/>
    <property type="match status" value="1"/>
</dbReference>
<comment type="similarity">
    <text evidence="2">Belongs to the NR2C2AP family.</text>
</comment>
<protein>
    <recommendedName>
        <fullName evidence="3">Nuclear receptor 2C2-associated protein</fullName>
    </recommendedName>
</protein>
<dbReference type="PROSITE" id="PS50022">
    <property type="entry name" value="FA58C_3"/>
    <property type="match status" value="1"/>
</dbReference>
<dbReference type="SUPFAM" id="SSF49785">
    <property type="entry name" value="Galactose-binding domain-like"/>
    <property type="match status" value="1"/>
</dbReference>
<evidence type="ECO:0000256" key="1">
    <source>
        <dbReference type="ARBA" id="ARBA00004123"/>
    </source>
</evidence>
<name>A0A9P0ABE1_BEMTA</name>
<dbReference type="InterPro" id="IPR000421">
    <property type="entry name" value="FA58C"/>
</dbReference>
<dbReference type="Pfam" id="PF00754">
    <property type="entry name" value="F5_F8_type_C"/>
    <property type="match status" value="1"/>
</dbReference>
<dbReference type="OrthoDB" id="10250488at2759"/>
<organism evidence="6 7">
    <name type="scientific">Bemisia tabaci</name>
    <name type="common">Sweetpotato whitefly</name>
    <name type="synonym">Aleurodes tabaci</name>
    <dbReference type="NCBI Taxonomy" id="7038"/>
    <lineage>
        <taxon>Eukaryota</taxon>
        <taxon>Metazoa</taxon>
        <taxon>Ecdysozoa</taxon>
        <taxon>Arthropoda</taxon>
        <taxon>Hexapoda</taxon>
        <taxon>Insecta</taxon>
        <taxon>Pterygota</taxon>
        <taxon>Neoptera</taxon>
        <taxon>Paraneoptera</taxon>
        <taxon>Hemiptera</taxon>
        <taxon>Sternorrhyncha</taxon>
        <taxon>Aleyrodoidea</taxon>
        <taxon>Aleyrodidae</taxon>
        <taxon>Aleyrodinae</taxon>
        <taxon>Bemisia</taxon>
    </lineage>
</organism>
<evidence type="ECO:0000259" key="5">
    <source>
        <dbReference type="PROSITE" id="PS50022"/>
    </source>
</evidence>
<gene>
    <name evidence="6" type="ORF">BEMITA_LOCUS6740</name>
</gene>
<dbReference type="InterPro" id="IPR008979">
    <property type="entry name" value="Galactose-bd-like_sf"/>
</dbReference>
<dbReference type="Proteomes" id="UP001152759">
    <property type="component" value="Chromosome 3"/>
</dbReference>
<dbReference type="Gene3D" id="2.60.120.260">
    <property type="entry name" value="Galactose-binding domain-like"/>
    <property type="match status" value="1"/>
</dbReference>
<evidence type="ECO:0000256" key="3">
    <source>
        <dbReference type="ARBA" id="ARBA00019956"/>
    </source>
</evidence>
<feature type="domain" description="F5/8 type C" evidence="5">
    <location>
        <begin position="1"/>
        <end position="63"/>
    </location>
</feature>
<evidence type="ECO:0000256" key="2">
    <source>
        <dbReference type="ARBA" id="ARBA00009556"/>
    </source>
</evidence>
<keyword evidence="7" id="KW-1185">Reference proteome</keyword>
<accession>A0A9P0ABE1</accession>
<evidence type="ECO:0000313" key="6">
    <source>
        <dbReference type="EMBL" id="CAH0387769.1"/>
    </source>
</evidence>
<dbReference type="AlphaFoldDB" id="A0A9P0ABE1"/>
<dbReference type="EMBL" id="OU963864">
    <property type="protein sequence ID" value="CAH0387769.1"/>
    <property type="molecule type" value="Genomic_DNA"/>
</dbReference>
<sequence>MCQVIGDFKCKVSSVLNKDVKQFGKQFMFDNNEETCWNSDQGLPQWIQLDFEKEETVTHLQIQFQGGFVGNECNFELSSGQVVSLREPFYPEDVNTIQTFNLSKPTSCNSLKIVFNKSTDFFGRIVIYKLVVFNK</sequence>
<comment type="subcellular location">
    <subcellularLocation>
        <location evidence="1">Nucleus</location>
    </subcellularLocation>
</comment>